<name>A0A4P9XRD3_9FUNG</name>
<dbReference type="GO" id="GO:0016592">
    <property type="term" value="C:mediator complex"/>
    <property type="evidence" value="ECO:0007669"/>
    <property type="project" value="InterPro"/>
</dbReference>
<keyword evidence="4" id="KW-0804">Transcription</keyword>
<proteinExistence type="inferred from homology"/>
<keyword evidence="4" id="KW-0805">Transcription regulation</keyword>
<keyword evidence="3 4" id="KW-0539">Nucleus</keyword>
<dbReference type="STRING" id="78915.A0A4P9XRD3"/>
<dbReference type="Proteomes" id="UP000271241">
    <property type="component" value="Unassembled WGS sequence"/>
</dbReference>
<keyword evidence="4" id="KW-0010">Activator</keyword>
<evidence type="ECO:0000256" key="3">
    <source>
        <dbReference type="ARBA" id="ARBA00023242"/>
    </source>
</evidence>
<evidence type="ECO:0000256" key="2">
    <source>
        <dbReference type="ARBA" id="ARBA00010743"/>
    </source>
</evidence>
<organism evidence="5 6">
    <name type="scientific">Thamnocephalis sphaerospora</name>
    <dbReference type="NCBI Taxonomy" id="78915"/>
    <lineage>
        <taxon>Eukaryota</taxon>
        <taxon>Fungi</taxon>
        <taxon>Fungi incertae sedis</taxon>
        <taxon>Zoopagomycota</taxon>
        <taxon>Zoopagomycotina</taxon>
        <taxon>Zoopagomycetes</taxon>
        <taxon>Zoopagales</taxon>
        <taxon>Sigmoideomycetaceae</taxon>
        <taxon>Thamnocephalis</taxon>
    </lineage>
</organism>
<dbReference type="EMBL" id="KZ992585">
    <property type="protein sequence ID" value="RKP08618.1"/>
    <property type="molecule type" value="Genomic_DNA"/>
</dbReference>
<keyword evidence="6" id="KW-1185">Reference proteome</keyword>
<dbReference type="GO" id="GO:0006357">
    <property type="term" value="P:regulation of transcription by RNA polymerase II"/>
    <property type="evidence" value="ECO:0007669"/>
    <property type="project" value="InterPro"/>
</dbReference>
<evidence type="ECO:0000313" key="5">
    <source>
        <dbReference type="EMBL" id="RKP08618.1"/>
    </source>
</evidence>
<reference evidence="6" key="1">
    <citation type="journal article" date="2018" name="Nat. Microbiol.">
        <title>Leveraging single-cell genomics to expand the fungal tree of life.</title>
        <authorList>
            <person name="Ahrendt S.R."/>
            <person name="Quandt C.A."/>
            <person name="Ciobanu D."/>
            <person name="Clum A."/>
            <person name="Salamov A."/>
            <person name="Andreopoulos B."/>
            <person name="Cheng J.F."/>
            <person name="Woyke T."/>
            <person name="Pelin A."/>
            <person name="Henrissat B."/>
            <person name="Reynolds N.K."/>
            <person name="Benny G.L."/>
            <person name="Smith M.E."/>
            <person name="James T.Y."/>
            <person name="Grigoriev I.V."/>
        </authorList>
    </citation>
    <scope>NUCLEOTIDE SEQUENCE [LARGE SCALE GENOMIC DNA]</scope>
    <source>
        <strain evidence="6">RSA 1356</strain>
    </source>
</reference>
<evidence type="ECO:0000313" key="6">
    <source>
        <dbReference type="Proteomes" id="UP000271241"/>
    </source>
</evidence>
<protein>
    <recommendedName>
        <fullName evidence="4">Mediator of RNA polymerase II transcription subunit 20</fullName>
    </recommendedName>
    <alternativeName>
        <fullName evidence="4">Mediator complex subunit 20</fullName>
    </alternativeName>
</protein>
<evidence type="ECO:0000256" key="1">
    <source>
        <dbReference type="ARBA" id="ARBA00004123"/>
    </source>
</evidence>
<sequence>MGETIIVRWTNANGAQSLQLLRERLERAYQASPFGRWAVQCRVYHSTLTGVQNGGPVGLTAAAASVVASAGGSSASATGVGAASGSSTPGSVAGSNVDAMDTRAPLYFIQSTSWPSQVYAVMSGRVVVAAGRELEAVLSKLRTLWVVRQSAVIEGFIYAMGDLLLRAGSLTVGQAHRGLVVELEYMASRTPGRCRAALEILLRDLLPAGAVWSALTPEELLPAAPAPTLAAEYAAKLKQEEAGKAVTGLATDVSAGGETTARFDTRSPPSPEWERLGLPSRECTHAHAAYLCTRLLQRDRLL</sequence>
<dbReference type="PANTHER" id="PTHR12465">
    <property type="entry name" value="UBIQUITIN SPECIFIC PROTEASE HOMOLOG 49"/>
    <property type="match status" value="1"/>
</dbReference>
<accession>A0A4P9XRD3</accession>
<evidence type="ECO:0000256" key="4">
    <source>
        <dbReference type="RuleBase" id="RU364152"/>
    </source>
</evidence>
<dbReference type="PANTHER" id="PTHR12465:SF0">
    <property type="entry name" value="MEDIATOR OF RNA POLYMERASE II TRANSCRIPTION SUBUNIT 20"/>
    <property type="match status" value="1"/>
</dbReference>
<comment type="function">
    <text evidence="4">Component of the Mediator complex, a coactivator involved in the regulated transcription of nearly all RNA polymerase II-dependent genes. Mediator functions as a bridge to convey information from gene-specific regulatory proteins to the basal RNA polymerase II transcription machinery. Mediator is recruited to promoters by direct interactions with regulatory proteins and serves as a scaffold for the assembly of a functional preinitiation complex with RNA polymerase II and the general transcription factors.</text>
</comment>
<dbReference type="OrthoDB" id="1854899at2759"/>
<dbReference type="GO" id="GO:0003713">
    <property type="term" value="F:transcription coactivator activity"/>
    <property type="evidence" value="ECO:0007669"/>
    <property type="project" value="TreeGrafter"/>
</dbReference>
<comment type="subunit">
    <text evidence="4">Component of the Mediator complex.</text>
</comment>
<gene>
    <name evidence="4" type="primary">MED20</name>
    <name evidence="5" type="ORF">THASP1DRAFT_29585</name>
</gene>
<dbReference type="AlphaFoldDB" id="A0A4P9XRD3"/>
<dbReference type="InterPro" id="IPR013921">
    <property type="entry name" value="Mediator_Med20"/>
</dbReference>
<dbReference type="Pfam" id="PF08612">
    <property type="entry name" value="Med20"/>
    <property type="match status" value="1"/>
</dbReference>
<comment type="similarity">
    <text evidence="2 4">Belongs to the Mediator complex subunit 20 family.</text>
</comment>
<comment type="subcellular location">
    <subcellularLocation>
        <location evidence="1 4">Nucleus</location>
    </subcellularLocation>
</comment>